<gene>
    <name evidence="1" type="ORF">PG997_015065</name>
</gene>
<dbReference type="Proteomes" id="UP001433268">
    <property type="component" value="Unassembled WGS sequence"/>
</dbReference>
<proteinExistence type="predicted"/>
<reference evidence="1 2" key="1">
    <citation type="submission" date="2023-01" db="EMBL/GenBank/DDBJ databases">
        <title>Analysis of 21 Apiospora genomes using comparative genomics revels a genus with tremendous synthesis potential of carbohydrate active enzymes and secondary metabolites.</title>
        <authorList>
            <person name="Sorensen T."/>
        </authorList>
    </citation>
    <scope>NUCLEOTIDE SEQUENCE [LARGE SCALE GENOMIC DNA]</scope>
    <source>
        <strain evidence="1 2">CBS 114990</strain>
    </source>
</reference>
<protein>
    <submittedName>
        <fullName evidence="1">Uncharacterized protein</fullName>
    </submittedName>
</protein>
<evidence type="ECO:0000313" key="1">
    <source>
        <dbReference type="EMBL" id="KAK8062968.1"/>
    </source>
</evidence>
<sequence>MEAKWSGFKEGLYDVDDEFDRYWGRNGEEDGDENSTLNAFEFAILLWNHWHVPARPDRSTPEDPTLLCELLHHAGAPDKLHEGVQGAFERLFQVYFVNTRDPVWLEKGVLVQSNSVQFEHWEEDFLLVDRSAPLLDRLLMFCVRLQTRLTAGREG</sequence>
<dbReference type="EMBL" id="JAQQWN010000010">
    <property type="protein sequence ID" value="KAK8062968.1"/>
    <property type="molecule type" value="Genomic_DNA"/>
</dbReference>
<organism evidence="1 2">
    <name type="scientific">Apiospora hydei</name>
    <dbReference type="NCBI Taxonomy" id="1337664"/>
    <lineage>
        <taxon>Eukaryota</taxon>
        <taxon>Fungi</taxon>
        <taxon>Dikarya</taxon>
        <taxon>Ascomycota</taxon>
        <taxon>Pezizomycotina</taxon>
        <taxon>Sordariomycetes</taxon>
        <taxon>Xylariomycetidae</taxon>
        <taxon>Amphisphaeriales</taxon>
        <taxon>Apiosporaceae</taxon>
        <taxon>Apiospora</taxon>
    </lineage>
</organism>
<comment type="caution">
    <text evidence="1">The sequence shown here is derived from an EMBL/GenBank/DDBJ whole genome shotgun (WGS) entry which is preliminary data.</text>
</comment>
<name>A0ABR1UVM1_9PEZI</name>
<dbReference type="GeneID" id="92052439"/>
<accession>A0ABR1UVM1</accession>
<keyword evidence="2" id="KW-1185">Reference proteome</keyword>
<dbReference type="RefSeq" id="XP_066661567.1">
    <property type="nucleotide sequence ID" value="XM_066819379.1"/>
</dbReference>
<evidence type="ECO:0000313" key="2">
    <source>
        <dbReference type="Proteomes" id="UP001433268"/>
    </source>
</evidence>